<feature type="domain" description="D-isomer specific 2-hydroxyacid dehydrogenase NAD-binding" evidence="6">
    <location>
        <begin position="109"/>
        <end position="250"/>
    </location>
</feature>
<gene>
    <name evidence="7" type="ORF">A8135_08940</name>
</gene>
<evidence type="ECO:0000313" key="8">
    <source>
        <dbReference type="Proteomes" id="UP000093336"/>
    </source>
</evidence>
<protein>
    <submittedName>
        <fullName evidence="7">Erythronate-4-phosphate dehydrogenase</fullName>
    </submittedName>
</protein>
<dbReference type="InterPro" id="IPR050418">
    <property type="entry name" value="D-iso_2-hydroxyacid_DH_PdxB"/>
</dbReference>
<proteinExistence type="inferred from homology"/>
<name>A0ABX2XWT2_9GAMM</name>
<evidence type="ECO:0000259" key="5">
    <source>
        <dbReference type="Pfam" id="PF00389"/>
    </source>
</evidence>
<dbReference type="SUPFAM" id="SSF52283">
    <property type="entry name" value="Formate/glycerate dehydrogenase catalytic domain-like"/>
    <property type="match status" value="1"/>
</dbReference>
<dbReference type="Pfam" id="PF02826">
    <property type="entry name" value="2-Hacid_dh_C"/>
    <property type="match status" value="1"/>
</dbReference>
<accession>A0ABX2XWT2</accession>
<comment type="caution">
    <text evidence="7">The sequence shown here is derived from an EMBL/GenBank/DDBJ whole genome shotgun (WGS) entry which is preliminary data.</text>
</comment>
<sequence length="359" mass="39659">MKILADATLPGLSKAFPKPFELTLYHDTVSLPQLLEGQQILICRSTLKVTESLLANSHLRYVATASSGTDHIDTRFLQSRGIKLMDARGSNATAVADYVIANLAFLQQYKNFKGAKAAVIGVGEVGSKVLARLQSAGLQVLAYDPPKSKRERTFTSCSLEAVTTCDLITIHANLHFSPHDASFNLINSTILKKLSPYSVIINASRGGIVNETELLQQTKPLLYCTDVYNNEPAIRADIVNFSTLCTPHIAGHSLEAKENAVIMLSQKLHTAYELALPEYTLPTVAHIPQLQTEASWQDYVLSLYNPIYETEELKKAGNLESAFLSLRKGHQHRHDFAVYAKNLPANNNFLRILGDRNKV</sequence>
<keyword evidence="3" id="KW-0520">NAD</keyword>
<dbReference type="Pfam" id="PF00389">
    <property type="entry name" value="2-Hacid_dh"/>
    <property type="match status" value="1"/>
</dbReference>
<feature type="domain" description="D-isomer specific 2-hydroxyacid dehydrogenase catalytic" evidence="5">
    <location>
        <begin position="28"/>
        <end position="272"/>
    </location>
</feature>
<evidence type="ECO:0000313" key="7">
    <source>
        <dbReference type="EMBL" id="OCH98877.1"/>
    </source>
</evidence>
<evidence type="ECO:0000259" key="6">
    <source>
        <dbReference type="Pfam" id="PF02826"/>
    </source>
</evidence>
<dbReference type="Proteomes" id="UP000093336">
    <property type="component" value="Unassembled WGS sequence"/>
</dbReference>
<dbReference type="EMBL" id="LYOZ01000003">
    <property type="protein sequence ID" value="OCH98877.1"/>
    <property type="molecule type" value="Genomic_DNA"/>
</dbReference>
<keyword evidence="2 4" id="KW-0560">Oxidoreductase</keyword>
<evidence type="ECO:0000256" key="2">
    <source>
        <dbReference type="ARBA" id="ARBA00023002"/>
    </source>
</evidence>
<keyword evidence="8" id="KW-1185">Reference proteome</keyword>
<reference evidence="7 8" key="1">
    <citation type="submission" date="2016-05" db="EMBL/GenBank/DDBJ databases">
        <authorList>
            <person name="Prochazka B."/>
            <person name="Indra A."/>
            <person name="Hasenberger P."/>
            <person name="Blaschitz M."/>
            <person name="Wagner L."/>
            <person name="Wewalka G."/>
            <person name="Sorschag S."/>
            <person name="Schmid D."/>
            <person name="Ruppitsch W."/>
        </authorList>
    </citation>
    <scope>NUCLEOTIDE SEQUENCE [LARGE SCALE GENOMIC DNA]</scope>
    <source>
        <strain evidence="7 8">974010_12</strain>
    </source>
</reference>
<organism evidence="7 8">
    <name type="scientific">Legionella jamestowniensis</name>
    <dbReference type="NCBI Taxonomy" id="455"/>
    <lineage>
        <taxon>Bacteria</taxon>
        <taxon>Pseudomonadati</taxon>
        <taxon>Pseudomonadota</taxon>
        <taxon>Gammaproteobacteria</taxon>
        <taxon>Legionellales</taxon>
        <taxon>Legionellaceae</taxon>
        <taxon>Legionella</taxon>
    </lineage>
</organism>
<dbReference type="PANTHER" id="PTHR43761">
    <property type="entry name" value="D-ISOMER SPECIFIC 2-HYDROXYACID DEHYDROGENASE FAMILY PROTEIN (AFU_ORTHOLOGUE AFUA_1G13630)"/>
    <property type="match status" value="1"/>
</dbReference>
<dbReference type="PANTHER" id="PTHR43761:SF1">
    <property type="entry name" value="D-ISOMER SPECIFIC 2-HYDROXYACID DEHYDROGENASE CATALYTIC DOMAIN-CONTAINING PROTEIN-RELATED"/>
    <property type="match status" value="1"/>
</dbReference>
<dbReference type="InterPro" id="IPR036291">
    <property type="entry name" value="NAD(P)-bd_dom_sf"/>
</dbReference>
<evidence type="ECO:0000256" key="3">
    <source>
        <dbReference type="ARBA" id="ARBA00023027"/>
    </source>
</evidence>
<dbReference type="RefSeq" id="WP_065620378.1">
    <property type="nucleotide sequence ID" value="NZ_LYOZ01000003.1"/>
</dbReference>
<dbReference type="Gene3D" id="3.40.50.720">
    <property type="entry name" value="NAD(P)-binding Rossmann-like Domain"/>
    <property type="match status" value="2"/>
</dbReference>
<evidence type="ECO:0000256" key="4">
    <source>
        <dbReference type="RuleBase" id="RU003719"/>
    </source>
</evidence>
<dbReference type="InterPro" id="IPR006140">
    <property type="entry name" value="D-isomer_DH_NAD-bd"/>
</dbReference>
<comment type="similarity">
    <text evidence="1 4">Belongs to the D-isomer specific 2-hydroxyacid dehydrogenase family.</text>
</comment>
<dbReference type="InterPro" id="IPR006139">
    <property type="entry name" value="D-isomer_2_OHA_DH_cat_dom"/>
</dbReference>
<dbReference type="SUPFAM" id="SSF51735">
    <property type="entry name" value="NAD(P)-binding Rossmann-fold domains"/>
    <property type="match status" value="1"/>
</dbReference>
<evidence type="ECO:0000256" key="1">
    <source>
        <dbReference type="ARBA" id="ARBA00005854"/>
    </source>
</evidence>